<feature type="compositionally biased region" description="Polar residues" evidence="4">
    <location>
        <begin position="44"/>
        <end position="54"/>
    </location>
</feature>
<dbReference type="AlphaFoldDB" id="A0AAV5S3C6"/>
<accession>A0AAV5S3C6</accession>
<dbReference type="InterPro" id="IPR001680">
    <property type="entry name" value="WD40_rpt"/>
</dbReference>
<dbReference type="Pfam" id="PF21032">
    <property type="entry name" value="PROPPIN"/>
    <property type="match status" value="1"/>
</dbReference>
<keyword evidence="6" id="KW-1185">Reference proteome</keyword>
<organism evidence="5 6">
    <name type="scientific">Maudiozyma humilis</name>
    <name type="common">Sour dough yeast</name>
    <name type="synonym">Kazachstania humilis</name>
    <dbReference type="NCBI Taxonomy" id="51915"/>
    <lineage>
        <taxon>Eukaryota</taxon>
        <taxon>Fungi</taxon>
        <taxon>Dikarya</taxon>
        <taxon>Ascomycota</taxon>
        <taxon>Saccharomycotina</taxon>
        <taxon>Saccharomycetes</taxon>
        <taxon>Saccharomycetales</taxon>
        <taxon>Saccharomycetaceae</taxon>
        <taxon>Maudiozyma</taxon>
    </lineage>
</organism>
<protein>
    <submittedName>
        <fullName evidence="5">Atg21 protein</fullName>
    </submittedName>
</protein>
<comment type="caution">
    <text evidence="5">The sequence shown here is derived from an EMBL/GenBank/DDBJ whole genome shotgun (WGS) entry which is preliminary data.</text>
</comment>
<keyword evidence="2" id="KW-0677">Repeat</keyword>
<dbReference type="Proteomes" id="UP001377567">
    <property type="component" value="Unassembled WGS sequence"/>
</dbReference>
<dbReference type="InterPro" id="IPR015943">
    <property type="entry name" value="WD40/YVTN_repeat-like_dom_sf"/>
</dbReference>
<dbReference type="SMART" id="SM00320">
    <property type="entry name" value="WD40"/>
    <property type="match status" value="2"/>
</dbReference>
<dbReference type="PANTHER" id="PTHR11227">
    <property type="entry name" value="WD-REPEAT PROTEIN INTERACTING WITH PHOSPHOINOSIDES WIPI -RELATED"/>
    <property type="match status" value="1"/>
</dbReference>
<dbReference type="GO" id="GO:0005737">
    <property type="term" value="C:cytoplasm"/>
    <property type="evidence" value="ECO:0007669"/>
    <property type="project" value="UniProtKB-ARBA"/>
</dbReference>
<comment type="similarity">
    <text evidence="3">Belongs to the WD repeat PROPPIN family.</text>
</comment>
<evidence type="ECO:0000313" key="6">
    <source>
        <dbReference type="Proteomes" id="UP001377567"/>
    </source>
</evidence>
<sequence length="460" mass="51780">MRVLQFNQDASCCVVSPTDDTVRIYNCDPFGKCFEFNTRNNNAYDTNDEGSPTSMRLAGSNDDVTTAHMPPVQNEGLGGDDKGFVVEMLFSTSLVAICDRNQGPIKGKRLKIVNTKRKSVICELVFPHEIVDVAMNRKRMCILLENDQLFIYDISCMKPLETIDIWESSPQNNDKNKDASTDATNVGAIPIKPNEYTRKRRNSLTSRIRPRIVLSNDDRSILCYTTFSASKGKSKNRLLTDIVVFDALNIKPINYINNVHKGNIACIALNADGKLIATASEKGTIIRVFNTGVDIDFDSNRQLQYEFRRGTRPANIYQLEFNKQSNLLGCIGDTDTVHLFSLDNETAGVNSLELENSENITSSEIRDNSTQDYSVNTQSTEKHKQFANFISRKIKDSITGQSICRDFAHISVSENVRYRIGFPDEYTKEVYLVGDDKKFLIYSIPTKSGECILSKSSMFE</sequence>
<evidence type="ECO:0000256" key="4">
    <source>
        <dbReference type="SAM" id="MobiDB-lite"/>
    </source>
</evidence>
<gene>
    <name evidence="5" type="ORF">DAKH74_041370</name>
</gene>
<proteinExistence type="inferred from homology"/>
<dbReference type="EMBL" id="BTGD01000013">
    <property type="protein sequence ID" value="GMM57521.1"/>
    <property type="molecule type" value="Genomic_DNA"/>
</dbReference>
<dbReference type="InterPro" id="IPR036322">
    <property type="entry name" value="WD40_repeat_dom_sf"/>
</dbReference>
<dbReference type="SUPFAM" id="SSF50978">
    <property type="entry name" value="WD40 repeat-like"/>
    <property type="match status" value="1"/>
</dbReference>
<evidence type="ECO:0000256" key="2">
    <source>
        <dbReference type="ARBA" id="ARBA00022737"/>
    </source>
</evidence>
<feature type="region of interest" description="Disordered" evidence="4">
    <location>
        <begin position="44"/>
        <end position="69"/>
    </location>
</feature>
<name>A0AAV5S3C6_MAUHU</name>
<dbReference type="InterPro" id="IPR048720">
    <property type="entry name" value="PROPPIN"/>
</dbReference>
<evidence type="ECO:0000313" key="5">
    <source>
        <dbReference type="EMBL" id="GMM57521.1"/>
    </source>
</evidence>
<evidence type="ECO:0000256" key="3">
    <source>
        <dbReference type="ARBA" id="ARBA00025740"/>
    </source>
</evidence>
<keyword evidence="1" id="KW-0853">WD repeat</keyword>
<evidence type="ECO:0000256" key="1">
    <source>
        <dbReference type="ARBA" id="ARBA00022574"/>
    </source>
</evidence>
<dbReference type="Gene3D" id="2.130.10.10">
    <property type="entry name" value="YVTN repeat-like/Quinoprotein amine dehydrogenase"/>
    <property type="match status" value="2"/>
</dbReference>
<reference evidence="5 6" key="1">
    <citation type="journal article" date="2023" name="Elife">
        <title>Identification of key yeast species and microbe-microbe interactions impacting larval growth of Drosophila in the wild.</title>
        <authorList>
            <person name="Mure A."/>
            <person name="Sugiura Y."/>
            <person name="Maeda R."/>
            <person name="Honda K."/>
            <person name="Sakurai N."/>
            <person name="Takahashi Y."/>
            <person name="Watada M."/>
            <person name="Katoh T."/>
            <person name="Gotoh A."/>
            <person name="Gotoh Y."/>
            <person name="Taniguchi I."/>
            <person name="Nakamura K."/>
            <person name="Hayashi T."/>
            <person name="Katayama T."/>
            <person name="Uemura T."/>
            <person name="Hattori Y."/>
        </authorList>
    </citation>
    <scope>NUCLEOTIDE SEQUENCE [LARGE SCALE GENOMIC DNA]</scope>
    <source>
        <strain evidence="5 6">KH-74</strain>
    </source>
</reference>